<feature type="domain" description="Protein kinase" evidence="1">
    <location>
        <begin position="20"/>
        <end position="267"/>
    </location>
</feature>
<accession>A0AAU9T1I4</accession>
<dbReference type="InterPro" id="IPR000719">
    <property type="entry name" value="Prot_kinase_dom"/>
</dbReference>
<dbReference type="Gene3D" id="1.10.510.10">
    <property type="entry name" value="Transferase(Phosphotransferase) domain 1"/>
    <property type="match status" value="1"/>
</dbReference>
<dbReference type="EMBL" id="OU466863">
    <property type="protein sequence ID" value="CAH2077818.1"/>
    <property type="molecule type" value="Genomic_DNA"/>
</dbReference>
<evidence type="ECO:0000313" key="3">
    <source>
        <dbReference type="Proteomes" id="UP000836841"/>
    </source>
</evidence>
<proteinExistence type="predicted"/>
<gene>
    <name evidence="2" type="ORF">TAV2_LOCUS25155</name>
</gene>
<dbReference type="GO" id="GO:0007165">
    <property type="term" value="P:signal transduction"/>
    <property type="evidence" value="ECO:0007669"/>
    <property type="project" value="TreeGrafter"/>
</dbReference>
<dbReference type="PANTHER" id="PTHR48011:SF52">
    <property type="entry name" value="PROTEIN KINASE FAMILY PROTEIN-RELATED"/>
    <property type="match status" value="1"/>
</dbReference>
<dbReference type="Pfam" id="PF00069">
    <property type="entry name" value="Pkinase"/>
    <property type="match status" value="1"/>
</dbReference>
<name>A0AAU9T1I4_THLAR</name>
<organism evidence="2 3">
    <name type="scientific">Thlaspi arvense</name>
    <name type="common">Field penny-cress</name>
    <dbReference type="NCBI Taxonomy" id="13288"/>
    <lineage>
        <taxon>Eukaryota</taxon>
        <taxon>Viridiplantae</taxon>
        <taxon>Streptophyta</taxon>
        <taxon>Embryophyta</taxon>
        <taxon>Tracheophyta</taxon>
        <taxon>Spermatophyta</taxon>
        <taxon>Magnoliopsida</taxon>
        <taxon>eudicotyledons</taxon>
        <taxon>Gunneridae</taxon>
        <taxon>Pentapetalae</taxon>
        <taxon>rosids</taxon>
        <taxon>malvids</taxon>
        <taxon>Brassicales</taxon>
        <taxon>Brassicaceae</taxon>
        <taxon>Thlaspideae</taxon>
        <taxon>Thlaspi</taxon>
    </lineage>
</organism>
<dbReference type="AlphaFoldDB" id="A0AAU9T1I4"/>
<protein>
    <recommendedName>
        <fullName evidence="1">Protein kinase domain-containing protein</fullName>
    </recommendedName>
</protein>
<evidence type="ECO:0000259" key="1">
    <source>
        <dbReference type="PROSITE" id="PS50011"/>
    </source>
</evidence>
<dbReference type="PANTHER" id="PTHR48011">
    <property type="entry name" value="CCR4-NOT TRANSCRIPTIONAL COMPLEX SUBUNIT CAF120-RELATED"/>
    <property type="match status" value="1"/>
</dbReference>
<dbReference type="InterPro" id="IPR008271">
    <property type="entry name" value="Ser/Thr_kinase_AS"/>
</dbReference>
<dbReference type="GO" id="GO:0005524">
    <property type="term" value="F:ATP binding"/>
    <property type="evidence" value="ECO:0007669"/>
    <property type="project" value="InterPro"/>
</dbReference>
<dbReference type="InterPro" id="IPR052751">
    <property type="entry name" value="Plant_MAPKKK"/>
</dbReference>
<dbReference type="PROSITE" id="PS50011">
    <property type="entry name" value="PROTEIN_KINASE_DOM"/>
    <property type="match status" value="1"/>
</dbReference>
<dbReference type="SMART" id="SM00220">
    <property type="entry name" value="S_TKc"/>
    <property type="match status" value="1"/>
</dbReference>
<dbReference type="GO" id="GO:0004672">
    <property type="term" value="F:protein kinase activity"/>
    <property type="evidence" value="ECO:0007669"/>
    <property type="project" value="InterPro"/>
</dbReference>
<evidence type="ECO:0000313" key="2">
    <source>
        <dbReference type="EMBL" id="CAH2077818.1"/>
    </source>
</evidence>
<sequence>MEKMMIRDREALNVDESSNLTFVSLLGRGGFGSVSLMRDSNFRLYAEKSSPLDFLRNLEKEHRIMLRFRNHPRIVQTASPNLHIGTNPERCFIYMEFASKGTLQKMISEFRGRPMPESVIGHAALMILQGIEALHSHGYVHCDIKPDNVLVFPSKTVGEPWDLKLADFGLSKEPCQDSRSLYGGTKQYMPPESCGPNRVIGPAVDIWSLGCVVLQMFGGCPERMGDCYTWRLPKRVSPMASDFLRRCLDLQPSRRATAAELLNHPFVKQRVMSVPPRPTMLPCLSPLMFASVARNNGMEGYSARQGRPVMMMVPRPKNLIC</sequence>
<reference evidence="2 3" key="1">
    <citation type="submission" date="2022-03" db="EMBL/GenBank/DDBJ databases">
        <authorList>
            <person name="Nunn A."/>
            <person name="Chopra R."/>
            <person name="Nunn A."/>
            <person name="Contreras Garrido A."/>
        </authorList>
    </citation>
    <scope>NUCLEOTIDE SEQUENCE [LARGE SCALE GENOMIC DNA]</scope>
</reference>
<dbReference type="SUPFAM" id="SSF56112">
    <property type="entry name" value="Protein kinase-like (PK-like)"/>
    <property type="match status" value="1"/>
</dbReference>
<dbReference type="InterPro" id="IPR011009">
    <property type="entry name" value="Kinase-like_dom_sf"/>
</dbReference>
<dbReference type="Proteomes" id="UP000836841">
    <property type="component" value="Chromosome 7"/>
</dbReference>
<keyword evidence="3" id="KW-1185">Reference proteome</keyword>
<dbReference type="PROSITE" id="PS00108">
    <property type="entry name" value="PROTEIN_KINASE_ST"/>
    <property type="match status" value="1"/>
</dbReference>